<evidence type="ECO:0000256" key="1">
    <source>
        <dbReference type="ARBA" id="ARBA00012771"/>
    </source>
</evidence>
<dbReference type="InterPro" id="IPR040758">
    <property type="entry name" value="PrmC_N"/>
</dbReference>
<dbReference type="GO" id="GO:0003676">
    <property type="term" value="F:nucleic acid binding"/>
    <property type="evidence" value="ECO:0007669"/>
    <property type="project" value="InterPro"/>
</dbReference>
<dbReference type="Proteomes" id="UP000824267">
    <property type="component" value="Unassembled WGS sequence"/>
</dbReference>
<evidence type="ECO:0000313" key="8">
    <source>
        <dbReference type="EMBL" id="HIW88140.1"/>
    </source>
</evidence>
<comment type="catalytic activity">
    <reaction evidence="5">
        <text>L-glutaminyl-[peptide chain release factor] + S-adenosyl-L-methionine = N(5)-methyl-L-glutaminyl-[peptide chain release factor] + S-adenosyl-L-homocysteine + H(+)</text>
        <dbReference type="Rhea" id="RHEA:42896"/>
        <dbReference type="Rhea" id="RHEA-COMP:10271"/>
        <dbReference type="Rhea" id="RHEA-COMP:10272"/>
        <dbReference type="ChEBI" id="CHEBI:15378"/>
        <dbReference type="ChEBI" id="CHEBI:30011"/>
        <dbReference type="ChEBI" id="CHEBI:57856"/>
        <dbReference type="ChEBI" id="CHEBI:59789"/>
        <dbReference type="ChEBI" id="CHEBI:61891"/>
        <dbReference type="EC" id="2.1.1.297"/>
    </reaction>
</comment>
<gene>
    <name evidence="8" type="primary">prmC</name>
    <name evidence="8" type="ORF">IAC47_07740</name>
</gene>
<evidence type="ECO:0000256" key="4">
    <source>
        <dbReference type="ARBA" id="ARBA00022691"/>
    </source>
</evidence>
<dbReference type="InterPro" id="IPR007848">
    <property type="entry name" value="Small_mtfrase_dom"/>
</dbReference>
<dbReference type="GO" id="GO:0032259">
    <property type="term" value="P:methylation"/>
    <property type="evidence" value="ECO:0007669"/>
    <property type="project" value="UniProtKB-KW"/>
</dbReference>
<dbReference type="PANTHER" id="PTHR18895">
    <property type="entry name" value="HEMK METHYLTRANSFERASE"/>
    <property type="match status" value="1"/>
</dbReference>
<keyword evidence="3 8" id="KW-0808">Transferase</keyword>
<dbReference type="InterPro" id="IPR002052">
    <property type="entry name" value="DNA_methylase_N6_adenine_CS"/>
</dbReference>
<dbReference type="EC" id="2.1.1.297" evidence="1"/>
<evidence type="ECO:0000256" key="5">
    <source>
        <dbReference type="ARBA" id="ARBA00048391"/>
    </source>
</evidence>
<evidence type="ECO:0000256" key="2">
    <source>
        <dbReference type="ARBA" id="ARBA00022603"/>
    </source>
</evidence>
<dbReference type="PRINTS" id="PR00507">
    <property type="entry name" value="N12N6MTFRASE"/>
</dbReference>
<feature type="domain" description="Methyltransferase small" evidence="6">
    <location>
        <begin position="119"/>
        <end position="203"/>
    </location>
</feature>
<evidence type="ECO:0000256" key="3">
    <source>
        <dbReference type="ARBA" id="ARBA00022679"/>
    </source>
</evidence>
<reference evidence="8" key="2">
    <citation type="submission" date="2021-04" db="EMBL/GenBank/DDBJ databases">
        <authorList>
            <person name="Gilroy R."/>
        </authorList>
    </citation>
    <scope>NUCLEOTIDE SEQUENCE</scope>
    <source>
        <strain evidence="8">Gambia16-930</strain>
    </source>
</reference>
<reference evidence="8" key="1">
    <citation type="journal article" date="2021" name="PeerJ">
        <title>Extensive microbial diversity within the chicken gut microbiome revealed by metagenomics and culture.</title>
        <authorList>
            <person name="Gilroy R."/>
            <person name="Ravi A."/>
            <person name="Getino M."/>
            <person name="Pursley I."/>
            <person name="Horton D.L."/>
            <person name="Alikhan N.F."/>
            <person name="Baker D."/>
            <person name="Gharbi K."/>
            <person name="Hall N."/>
            <person name="Watson M."/>
            <person name="Adriaenssens E.M."/>
            <person name="Foster-Nyarko E."/>
            <person name="Jarju S."/>
            <person name="Secka A."/>
            <person name="Antonio M."/>
            <person name="Oren A."/>
            <person name="Chaudhuri R.R."/>
            <person name="La Ragione R."/>
            <person name="Hildebrand F."/>
            <person name="Pallen M.J."/>
        </authorList>
    </citation>
    <scope>NUCLEOTIDE SEQUENCE</scope>
    <source>
        <strain evidence="8">Gambia16-930</strain>
    </source>
</reference>
<dbReference type="InterPro" id="IPR050320">
    <property type="entry name" value="N5-glutamine_MTase"/>
</dbReference>
<dbReference type="InterPro" id="IPR029063">
    <property type="entry name" value="SAM-dependent_MTases_sf"/>
</dbReference>
<dbReference type="Pfam" id="PF17827">
    <property type="entry name" value="PrmC_N"/>
    <property type="match status" value="1"/>
</dbReference>
<keyword evidence="4" id="KW-0949">S-adenosyl-L-methionine</keyword>
<evidence type="ECO:0000259" key="7">
    <source>
        <dbReference type="Pfam" id="PF17827"/>
    </source>
</evidence>
<dbReference type="AlphaFoldDB" id="A0A9D1UIZ6"/>
<accession>A0A9D1UIZ6</accession>
<keyword evidence="2 8" id="KW-0489">Methyltransferase</keyword>
<dbReference type="Pfam" id="PF05175">
    <property type="entry name" value="MTS"/>
    <property type="match status" value="1"/>
</dbReference>
<dbReference type="CDD" id="cd02440">
    <property type="entry name" value="AdoMet_MTases"/>
    <property type="match status" value="1"/>
</dbReference>
<dbReference type="PANTHER" id="PTHR18895:SF74">
    <property type="entry name" value="MTRF1L RELEASE FACTOR GLUTAMINE METHYLTRANSFERASE"/>
    <property type="match status" value="1"/>
</dbReference>
<protein>
    <recommendedName>
        <fullName evidence="1">peptide chain release factor N(5)-glutamine methyltransferase</fullName>
        <ecNumber evidence="1">2.1.1.297</ecNumber>
    </recommendedName>
</protein>
<dbReference type="Gene3D" id="1.10.8.10">
    <property type="entry name" value="DNA helicase RuvA subunit, C-terminal domain"/>
    <property type="match status" value="1"/>
</dbReference>
<evidence type="ECO:0000259" key="6">
    <source>
        <dbReference type="Pfam" id="PF05175"/>
    </source>
</evidence>
<sequence length="285" mass="32373">MRIPSNKIKDIIRFAHQELDGLYPEGEVDSMTRILLEEVSDRPLAELLADKEQTVNESDLLTINFAIKDLKKEKPLQQILGYCDFAGVRINLNRKVLIPRVETEELTMMIIRENKGRCGLKILDACCGSGCMALALAGNIPESVVTAVDLSMEAIEQTRENAQANALNVEVVAADVFSDMPFDTCFDIIVSNPPYVRESEKAMMRNNVLLYEPHSALFVKDEDPLTYYRALCRIADRHLRQGGVLYLEINEGLAEQTEAIFKPKYDTLLSKDLRDKYRFLRVRKV</sequence>
<dbReference type="Gene3D" id="3.40.50.150">
    <property type="entry name" value="Vaccinia Virus protein VP39"/>
    <property type="match status" value="1"/>
</dbReference>
<dbReference type="PROSITE" id="PS00092">
    <property type="entry name" value="N6_MTASE"/>
    <property type="match status" value="1"/>
</dbReference>
<comment type="caution">
    <text evidence="8">The sequence shown here is derived from an EMBL/GenBank/DDBJ whole genome shotgun (WGS) entry which is preliminary data.</text>
</comment>
<organism evidence="8 9">
    <name type="scientific">Candidatus Onthomorpha intestinigallinarum</name>
    <dbReference type="NCBI Taxonomy" id="2840880"/>
    <lineage>
        <taxon>Bacteria</taxon>
        <taxon>Pseudomonadati</taxon>
        <taxon>Bacteroidota</taxon>
        <taxon>Bacteroidia</taxon>
        <taxon>Bacteroidales</taxon>
        <taxon>Candidatus Onthomorpha</taxon>
    </lineage>
</organism>
<proteinExistence type="predicted"/>
<dbReference type="NCBIfam" id="TIGR03534">
    <property type="entry name" value="RF_mod_PrmC"/>
    <property type="match status" value="1"/>
</dbReference>
<dbReference type="InterPro" id="IPR019874">
    <property type="entry name" value="RF_methyltr_PrmC"/>
</dbReference>
<evidence type="ECO:0000313" key="9">
    <source>
        <dbReference type="Proteomes" id="UP000824267"/>
    </source>
</evidence>
<feature type="domain" description="Release factor glutamine methyltransferase N-terminal" evidence="7">
    <location>
        <begin position="12"/>
        <end position="81"/>
    </location>
</feature>
<dbReference type="GO" id="GO:0102559">
    <property type="term" value="F:peptide chain release factor N(5)-glutamine methyltransferase activity"/>
    <property type="evidence" value="ECO:0007669"/>
    <property type="project" value="UniProtKB-EC"/>
</dbReference>
<dbReference type="InterPro" id="IPR004556">
    <property type="entry name" value="HemK-like"/>
</dbReference>
<dbReference type="NCBIfam" id="TIGR00536">
    <property type="entry name" value="hemK_fam"/>
    <property type="match status" value="1"/>
</dbReference>
<dbReference type="SUPFAM" id="SSF53335">
    <property type="entry name" value="S-adenosyl-L-methionine-dependent methyltransferases"/>
    <property type="match status" value="1"/>
</dbReference>
<name>A0A9D1UIZ6_9BACT</name>
<dbReference type="EMBL" id="DXGG01000241">
    <property type="protein sequence ID" value="HIW88140.1"/>
    <property type="molecule type" value="Genomic_DNA"/>
</dbReference>